<dbReference type="EMBL" id="CM031835">
    <property type="protein sequence ID" value="KAG6686474.1"/>
    <property type="molecule type" value="Genomic_DNA"/>
</dbReference>
<feature type="region of interest" description="Disordered" evidence="9">
    <location>
        <begin position="121"/>
        <end position="166"/>
    </location>
</feature>
<evidence type="ECO:0000313" key="13">
    <source>
        <dbReference type="Proteomes" id="UP000811609"/>
    </source>
</evidence>
<evidence type="ECO:0000256" key="3">
    <source>
        <dbReference type="ARBA" id="ARBA00004502"/>
    </source>
</evidence>
<sequence>MAEQYQQQRSTDAGMKGMFSEKGKGQGPPTSKVLAVVTLLPLAGFFLLLSGLTLGATLIGLAVSAPLFFICSPVLVPAAVVIALAVTAFLASGAFGITGFSSLSWIANYLRRTRVPEQLEHAKRRAQEAPGPMGQKAREMGQTVTGKAQETAGKAQEAVRGEEKRT</sequence>
<evidence type="ECO:0000256" key="7">
    <source>
        <dbReference type="ARBA" id="ARBA00022989"/>
    </source>
</evidence>
<evidence type="ECO:0000256" key="6">
    <source>
        <dbReference type="ARBA" id="ARBA00022692"/>
    </source>
</evidence>
<dbReference type="EMBL" id="CM031819">
    <property type="protein sequence ID" value="KAG6635135.1"/>
    <property type="molecule type" value="Genomic_DNA"/>
</dbReference>
<keyword evidence="6 10" id="KW-0812">Transmembrane</keyword>
<evidence type="ECO:0000256" key="2">
    <source>
        <dbReference type="ARBA" id="ARBA00004141"/>
    </source>
</evidence>
<evidence type="ECO:0000256" key="4">
    <source>
        <dbReference type="ARBA" id="ARBA00010858"/>
    </source>
</evidence>
<evidence type="ECO:0000256" key="5">
    <source>
        <dbReference type="ARBA" id="ARBA00022677"/>
    </source>
</evidence>
<evidence type="ECO:0008006" key="14">
    <source>
        <dbReference type="Google" id="ProtNLM"/>
    </source>
</evidence>
<comment type="subcellular location">
    <subcellularLocation>
        <location evidence="3">Lipid droplet</location>
    </subcellularLocation>
    <subcellularLocation>
        <location evidence="2">Membrane</location>
        <topology evidence="2">Multi-pass membrane protein</topology>
    </subcellularLocation>
</comment>
<dbReference type="Pfam" id="PF01277">
    <property type="entry name" value="Oleosin"/>
    <property type="match status" value="1"/>
</dbReference>
<dbReference type="PANTHER" id="PTHR33203:SF44">
    <property type="entry name" value="OLEOSIN 20.3 KDA"/>
    <property type="match status" value="1"/>
</dbReference>
<proteinExistence type="inferred from homology"/>
<protein>
    <recommendedName>
        <fullName evidence="14">Oleosin</fullName>
    </recommendedName>
</protein>
<dbReference type="PANTHER" id="PTHR33203">
    <property type="entry name" value="OLEOSIN"/>
    <property type="match status" value="1"/>
</dbReference>
<keyword evidence="13" id="KW-1185">Reference proteome</keyword>
<keyword evidence="5" id="KW-0551">Lipid droplet</keyword>
<feature type="compositionally biased region" description="Basic and acidic residues" evidence="9">
    <location>
        <begin position="157"/>
        <end position="166"/>
    </location>
</feature>
<evidence type="ECO:0000313" key="12">
    <source>
        <dbReference type="EMBL" id="KAG6686474.1"/>
    </source>
</evidence>
<reference evidence="11" key="1">
    <citation type="submission" date="2020-12" db="EMBL/GenBank/DDBJ databases">
        <title>WGS assembly of Carya illinoinensis cv. Pawnee.</title>
        <authorList>
            <person name="Platts A."/>
            <person name="Shu S."/>
            <person name="Wright S."/>
            <person name="Barry K."/>
            <person name="Edger P."/>
            <person name="Pires J.C."/>
            <person name="Schmutz J."/>
        </authorList>
    </citation>
    <scope>NUCLEOTIDE SEQUENCE</scope>
    <source>
        <tissue evidence="11">Leaf</tissue>
    </source>
</reference>
<comment type="similarity">
    <text evidence="4">Belongs to the oleosin family.</text>
</comment>
<dbReference type="InterPro" id="IPR000136">
    <property type="entry name" value="Oleosin"/>
</dbReference>
<dbReference type="GO" id="GO:0050826">
    <property type="term" value="P:response to freezing"/>
    <property type="evidence" value="ECO:0007669"/>
    <property type="project" value="TreeGrafter"/>
</dbReference>
<dbReference type="GO" id="GO:0016020">
    <property type="term" value="C:membrane"/>
    <property type="evidence" value="ECO:0007669"/>
    <property type="project" value="UniProtKB-SubCell"/>
</dbReference>
<organism evidence="11 13">
    <name type="scientific">Carya illinoinensis</name>
    <name type="common">Pecan</name>
    <dbReference type="NCBI Taxonomy" id="32201"/>
    <lineage>
        <taxon>Eukaryota</taxon>
        <taxon>Viridiplantae</taxon>
        <taxon>Streptophyta</taxon>
        <taxon>Embryophyta</taxon>
        <taxon>Tracheophyta</taxon>
        <taxon>Spermatophyta</taxon>
        <taxon>Magnoliopsida</taxon>
        <taxon>eudicotyledons</taxon>
        <taxon>Gunneridae</taxon>
        <taxon>Pentapetalae</taxon>
        <taxon>rosids</taxon>
        <taxon>fabids</taxon>
        <taxon>Fagales</taxon>
        <taxon>Juglandaceae</taxon>
        <taxon>Carya</taxon>
    </lineage>
</organism>
<reference evidence="12" key="2">
    <citation type="submission" date="2021-01" db="EMBL/GenBank/DDBJ databases">
        <authorList>
            <person name="Lovell J.T."/>
            <person name="Bentley N."/>
            <person name="Bhattarai G."/>
            <person name="Jenkins J.W."/>
            <person name="Sreedasyam A."/>
            <person name="Alarcon Y."/>
            <person name="Bock C."/>
            <person name="Boston L."/>
            <person name="Carlson J."/>
            <person name="Cervantes K."/>
            <person name="Clermont K."/>
            <person name="Krom N."/>
            <person name="Kubenka K."/>
            <person name="Mamidi S."/>
            <person name="Mattison C."/>
            <person name="Monteros M."/>
            <person name="Pisani C."/>
            <person name="Plott C."/>
            <person name="Rajasekar S."/>
            <person name="Rhein H.S."/>
            <person name="Rohla C."/>
            <person name="Song M."/>
            <person name="Hilaire R.S."/>
            <person name="Shu S."/>
            <person name="Wells L."/>
            <person name="Wang X."/>
            <person name="Webber J."/>
            <person name="Heerema R.J."/>
            <person name="Klein P."/>
            <person name="Conner P."/>
            <person name="Grauke L."/>
            <person name="Grimwood J."/>
            <person name="Schmutz J."/>
            <person name="Randall J.J."/>
        </authorList>
    </citation>
    <scope>NUCLEOTIDE SEQUENCE</scope>
    <source>
        <tissue evidence="12">Leaf</tissue>
    </source>
</reference>
<evidence type="ECO:0000256" key="1">
    <source>
        <dbReference type="ARBA" id="ARBA00002582"/>
    </source>
</evidence>
<evidence type="ECO:0000256" key="9">
    <source>
        <dbReference type="SAM" id="MobiDB-lite"/>
    </source>
</evidence>
<dbReference type="Proteomes" id="UP000811609">
    <property type="component" value="Chromosome 11"/>
</dbReference>
<dbReference type="Proteomes" id="UP000811246">
    <property type="component" value="Chromosome 11"/>
</dbReference>
<dbReference type="AlphaFoldDB" id="A0A8T1NXG5"/>
<keyword evidence="7 10" id="KW-1133">Transmembrane helix</keyword>
<feature type="transmembrane region" description="Helical" evidence="10">
    <location>
        <begin position="33"/>
        <end position="62"/>
    </location>
</feature>
<comment type="caution">
    <text evidence="11">The sequence shown here is derived from an EMBL/GenBank/DDBJ whole genome shotgun (WGS) entry which is preliminary data.</text>
</comment>
<gene>
    <name evidence="11" type="ORF">CIPAW_11G022100</name>
    <name evidence="12" type="ORF">I3842_11G022100</name>
</gene>
<comment type="function">
    <text evidence="1">May have a structural role to stabilize the lipid body during desiccation of the seed by preventing coalescence of the oil. Probably interacts with both lipid and phospholipid moieties of lipid bodies. May also provide recognition signals for specific lipase anchorage in lipolysis during seedling growth.</text>
</comment>
<feature type="compositionally biased region" description="Polar residues" evidence="9">
    <location>
        <begin position="1"/>
        <end position="11"/>
    </location>
</feature>
<evidence type="ECO:0000256" key="10">
    <source>
        <dbReference type="SAM" id="Phobius"/>
    </source>
</evidence>
<accession>A0A8T1NXG5</accession>
<name>A0A8T1NXG5_CARIL</name>
<dbReference type="GO" id="GO:0012511">
    <property type="term" value="C:monolayer-surrounded lipid storage body"/>
    <property type="evidence" value="ECO:0007669"/>
    <property type="project" value="InterPro"/>
</dbReference>
<dbReference type="OrthoDB" id="1929188at2759"/>
<evidence type="ECO:0000313" key="11">
    <source>
        <dbReference type="EMBL" id="KAG6635135.1"/>
    </source>
</evidence>
<evidence type="ECO:0000256" key="8">
    <source>
        <dbReference type="ARBA" id="ARBA00023136"/>
    </source>
</evidence>
<keyword evidence="8 10" id="KW-0472">Membrane</keyword>
<dbReference type="GO" id="GO:0019915">
    <property type="term" value="P:lipid storage"/>
    <property type="evidence" value="ECO:0007669"/>
    <property type="project" value="TreeGrafter"/>
</dbReference>
<feature type="region of interest" description="Disordered" evidence="9">
    <location>
        <begin position="1"/>
        <end position="28"/>
    </location>
</feature>
<dbReference type="GO" id="GO:0010344">
    <property type="term" value="P:seed oilbody biogenesis"/>
    <property type="evidence" value="ECO:0007669"/>
    <property type="project" value="TreeGrafter"/>
</dbReference>
<feature type="transmembrane region" description="Helical" evidence="10">
    <location>
        <begin position="74"/>
        <end position="107"/>
    </location>
</feature>